<dbReference type="RefSeq" id="WP_110250575.1">
    <property type="nucleotide sequence ID" value="NZ_QJJR01000002.1"/>
</dbReference>
<dbReference type="NCBIfam" id="TIGR00099">
    <property type="entry name" value="Cof-subfamily"/>
    <property type="match status" value="1"/>
</dbReference>
<dbReference type="PANTHER" id="PTHR10000:SF55">
    <property type="entry name" value="5-AMINO-6-(5-PHOSPHO-D-RIBITYLAMINO)URACIL PHOSPHATASE YCSE"/>
    <property type="match status" value="1"/>
</dbReference>
<dbReference type="CDD" id="cd07516">
    <property type="entry name" value="HAD_Pase"/>
    <property type="match status" value="1"/>
</dbReference>
<dbReference type="AlphaFoldDB" id="A0A2V3WDT2"/>
<dbReference type="GO" id="GO:0005829">
    <property type="term" value="C:cytosol"/>
    <property type="evidence" value="ECO:0007669"/>
    <property type="project" value="TreeGrafter"/>
</dbReference>
<evidence type="ECO:0000313" key="1">
    <source>
        <dbReference type="EMBL" id="PXW92703.1"/>
    </source>
</evidence>
<gene>
    <name evidence="1" type="ORF">DES38_102287</name>
</gene>
<evidence type="ECO:0000313" key="2">
    <source>
        <dbReference type="Proteomes" id="UP000247922"/>
    </source>
</evidence>
<dbReference type="GO" id="GO:0000287">
    <property type="term" value="F:magnesium ion binding"/>
    <property type="evidence" value="ECO:0007669"/>
    <property type="project" value="TreeGrafter"/>
</dbReference>
<dbReference type="InterPro" id="IPR000150">
    <property type="entry name" value="Cof"/>
</dbReference>
<dbReference type="PANTHER" id="PTHR10000">
    <property type="entry name" value="PHOSPHOSERINE PHOSPHATASE"/>
    <property type="match status" value="1"/>
</dbReference>
<dbReference type="InterPro" id="IPR023214">
    <property type="entry name" value="HAD_sf"/>
</dbReference>
<organism evidence="1 2">
    <name type="scientific">Streptohalobacillus salinus</name>
    <dbReference type="NCBI Taxonomy" id="621096"/>
    <lineage>
        <taxon>Bacteria</taxon>
        <taxon>Bacillati</taxon>
        <taxon>Bacillota</taxon>
        <taxon>Bacilli</taxon>
        <taxon>Bacillales</taxon>
        <taxon>Bacillaceae</taxon>
        <taxon>Streptohalobacillus</taxon>
    </lineage>
</organism>
<dbReference type="InterPro" id="IPR006379">
    <property type="entry name" value="HAD-SF_hydro_IIB"/>
</dbReference>
<dbReference type="Pfam" id="PF08282">
    <property type="entry name" value="Hydrolase_3"/>
    <property type="match status" value="1"/>
</dbReference>
<dbReference type="SFLD" id="SFLDS00003">
    <property type="entry name" value="Haloacid_Dehalogenase"/>
    <property type="match status" value="1"/>
</dbReference>
<dbReference type="InterPro" id="IPR036412">
    <property type="entry name" value="HAD-like_sf"/>
</dbReference>
<protein>
    <recommendedName>
        <fullName evidence="3">Cof subfamily protein (Haloacid dehalogenase superfamily)/HAD superfamily hydrolase (TIGR01484 family)</fullName>
    </recommendedName>
</protein>
<dbReference type="Gene3D" id="3.40.50.1000">
    <property type="entry name" value="HAD superfamily/HAD-like"/>
    <property type="match status" value="1"/>
</dbReference>
<sequence>MIKLIATDLDGTLLSPDGTISTNNIKTIKKAQAKGIEVIVATGRSYESAQNAIQDAGLTTDIICLNGANVYDSNGQISVEKPLTKESVTEILHVVDTDEVYFELYTNKGIFSTDRTKFMQVLVKILATEYKQYTEEMIKERAEQRFQEESFTFTTDFEGLLKDPAIVPYKILTFSLKPEGLLKLRESFTGHPSIHVTSSGFDNVEFNHPDAKKGIALKAFAEQKAIKLSEIMAIGDNENDLSMLTMVGRGVAMANAKQLVKDACQYHTSSHEEDGVSQAIETMLLEN</sequence>
<keyword evidence="2" id="KW-1185">Reference proteome</keyword>
<dbReference type="GO" id="GO:0016791">
    <property type="term" value="F:phosphatase activity"/>
    <property type="evidence" value="ECO:0007669"/>
    <property type="project" value="TreeGrafter"/>
</dbReference>
<comment type="caution">
    <text evidence="1">The sequence shown here is derived from an EMBL/GenBank/DDBJ whole genome shotgun (WGS) entry which is preliminary data.</text>
</comment>
<dbReference type="SFLD" id="SFLDG01140">
    <property type="entry name" value="C2.B:_Phosphomannomutase_and_P"/>
    <property type="match status" value="1"/>
</dbReference>
<proteinExistence type="predicted"/>
<dbReference type="Gene3D" id="3.30.1240.10">
    <property type="match status" value="1"/>
</dbReference>
<dbReference type="SUPFAM" id="SSF56784">
    <property type="entry name" value="HAD-like"/>
    <property type="match status" value="1"/>
</dbReference>
<name>A0A2V3WDT2_9BACI</name>
<dbReference type="OrthoDB" id="9806027at2"/>
<accession>A0A2V3WDT2</accession>
<dbReference type="SFLD" id="SFLDG01144">
    <property type="entry name" value="C2.B.4:_PGP_Like"/>
    <property type="match status" value="1"/>
</dbReference>
<dbReference type="PROSITE" id="PS01229">
    <property type="entry name" value="COF_2"/>
    <property type="match status" value="1"/>
</dbReference>
<dbReference type="NCBIfam" id="TIGR01484">
    <property type="entry name" value="HAD-SF-IIB"/>
    <property type="match status" value="1"/>
</dbReference>
<dbReference type="PROSITE" id="PS01228">
    <property type="entry name" value="COF_1"/>
    <property type="match status" value="1"/>
</dbReference>
<reference evidence="1 2" key="1">
    <citation type="submission" date="2018-05" db="EMBL/GenBank/DDBJ databases">
        <title>Genomic Encyclopedia of Type Strains, Phase IV (KMG-IV): sequencing the most valuable type-strain genomes for metagenomic binning, comparative biology and taxonomic classification.</title>
        <authorList>
            <person name="Goeker M."/>
        </authorList>
    </citation>
    <scope>NUCLEOTIDE SEQUENCE [LARGE SCALE GENOMIC DNA]</scope>
    <source>
        <strain evidence="1 2">DSM 22440</strain>
    </source>
</reference>
<dbReference type="EMBL" id="QJJR01000002">
    <property type="protein sequence ID" value="PXW92703.1"/>
    <property type="molecule type" value="Genomic_DNA"/>
</dbReference>
<evidence type="ECO:0008006" key="3">
    <source>
        <dbReference type="Google" id="ProtNLM"/>
    </source>
</evidence>
<dbReference type="Proteomes" id="UP000247922">
    <property type="component" value="Unassembled WGS sequence"/>
</dbReference>